<dbReference type="InterPro" id="IPR051271">
    <property type="entry name" value="2C-system_Tx_regulators"/>
</dbReference>
<dbReference type="Pfam" id="PF08279">
    <property type="entry name" value="HTH_11"/>
    <property type="match status" value="1"/>
</dbReference>
<evidence type="ECO:0000256" key="6">
    <source>
        <dbReference type="ARBA" id="ARBA00023125"/>
    </source>
</evidence>
<dbReference type="PIRSF" id="PIRSF006171">
    <property type="entry name" value="RR_citrat_malat"/>
    <property type="match status" value="1"/>
</dbReference>
<dbReference type="OrthoDB" id="9759232at2"/>
<evidence type="ECO:0000256" key="7">
    <source>
        <dbReference type="ARBA" id="ARBA00023159"/>
    </source>
</evidence>
<dbReference type="InterPro" id="IPR013196">
    <property type="entry name" value="HTH_11"/>
</dbReference>
<protein>
    <recommendedName>
        <fullName evidence="9">Transcriptional regulatory protein</fullName>
    </recommendedName>
</protein>
<evidence type="ECO:0000256" key="9">
    <source>
        <dbReference type="PIRNR" id="PIRNR006171"/>
    </source>
</evidence>
<dbReference type="STRING" id="1009370.ALO_19447"/>
<dbReference type="AlphaFoldDB" id="F7NP48"/>
<evidence type="ECO:0000256" key="10">
    <source>
        <dbReference type="PROSITE-ProRule" id="PRU00169"/>
    </source>
</evidence>
<sequence length="228" mass="26008">MDNMIKVLILEDDPMVLELHRQYLSRIKDFLLVGCAQNAQEALNLMAARQPHLAILDIYMPGINGLEVLKHIRRQGWNTDVILVTAAHDNDSVQQGIQYGAADYIIKPFTFTRFKKALENYRRYYYKLRIGERTISQSDIDALKNQAASRNNQSLPKGMQQKTLDHIVTVLRTRTGYFTAKEIATALGISRVTVQRYLNYLVEDGSLKGTMSYGPVGRPLQKFQVSQD</sequence>
<evidence type="ECO:0000259" key="11">
    <source>
        <dbReference type="PROSITE" id="PS50110"/>
    </source>
</evidence>
<feature type="modified residue" description="4-aspartylphosphate" evidence="10">
    <location>
        <position position="57"/>
    </location>
</feature>
<dbReference type="InterPro" id="IPR024187">
    <property type="entry name" value="Sig_transdc_resp-reg_cit/mal"/>
</dbReference>
<feature type="domain" description="Response regulatory" evidence="11">
    <location>
        <begin position="6"/>
        <end position="122"/>
    </location>
</feature>
<dbReference type="InterPro" id="IPR011006">
    <property type="entry name" value="CheY-like_superfamily"/>
</dbReference>
<keyword evidence="2 9" id="KW-0963">Cytoplasm</keyword>
<evidence type="ECO:0000256" key="1">
    <source>
        <dbReference type="ARBA" id="ARBA00004496"/>
    </source>
</evidence>
<dbReference type="SUPFAM" id="SSF52172">
    <property type="entry name" value="CheY-like"/>
    <property type="match status" value="1"/>
</dbReference>
<dbReference type="GO" id="GO:0003677">
    <property type="term" value="F:DNA binding"/>
    <property type="evidence" value="ECO:0007669"/>
    <property type="project" value="UniProtKB-KW"/>
</dbReference>
<dbReference type="GO" id="GO:0000156">
    <property type="term" value="F:phosphorelay response regulator activity"/>
    <property type="evidence" value="ECO:0007669"/>
    <property type="project" value="TreeGrafter"/>
</dbReference>
<dbReference type="eggNOG" id="COG4565">
    <property type="taxonomic scope" value="Bacteria"/>
</dbReference>
<dbReference type="PANTHER" id="PTHR45526">
    <property type="entry name" value="TRANSCRIPTIONAL REGULATORY PROTEIN DPIA"/>
    <property type="match status" value="1"/>
</dbReference>
<dbReference type="SMART" id="SM00448">
    <property type="entry name" value="REC"/>
    <property type="match status" value="1"/>
</dbReference>
<evidence type="ECO:0000256" key="4">
    <source>
        <dbReference type="ARBA" id="ARBA00023012"/>
    </source>
</evidence>
<dbReference type="Proteomes" id="UP000003240">
    <property type="component" value="Unassembled WGS sequence"/>
</dbReference>
<comment type="subcellular location">
    <subcellularLocation>
        <location evidence="1 9">Cytoplasm</location>
    </subcellularLocation>
</comment>
<organism evidence="12 13">
    <name type="scientific">Acetonema longum DSM 6540</name>
    <dbReference type="NCBI Taxonomy" id="1009370"/>
    <lineage>
        <taxon>Bacteria</taxon>
        <taxon>Bacillati</taxon>
        <taxon>Bacillota</taxon>
        <taxon>Negativicutes</taxon>
        <taxon>Acetonemataceae</taxon>
        <taxon>Acetonema</taxon>
    </lineage>
</organism>
<keyword evidence="5 9" id="KW-0805">Transcription regulation</keyword>
<keyword evidence="8 9" id="KW-0804">Transcription</keyword>
<dbReference type="RefSeq" id="WP_004099116.1">
    <property type="nucleotide sequence ID" value="NZ_AFGF01000240.1"/>
</dbReference>
<dbReference type="InterPro" id="IPR036390">
    <property type="entry name" value="WH_DNA-bd_sf"/>
</dbReference>
<dbReference type="PANTHER" id="PTHR45526:SF1">
    <property type="entry name" value="TRANSCRIPTIONAL REGULATORY PROTEIN DCUR-RELATED"/>
    <property type="match status" value="1"/>
</dbReference>
<dbReference type="EMBL" id="AFGF01000240">
    <property type="protein sequence ID" value="EGO62171.1"/>
    <property type="molecule type" value="Genomic_DNA"/>
</dbReference>
<keyword evidence="4 9" id="KW-0902">Two-component regulatory system</keyword>
<evidence type="ECO:0000256" key="2">
    <source>
        <dbReference type="ARBA" id="ARBA00022490"/>
    </source>
</evidence>
<keyword evidence="7 9" id="KW-0010">Activator</keyword>
<dbReference type="SUPFAM" id="SSF46785">
    <property type="entry name" value="Winged helix' DNA-binding domain"/>
    <property type="match status" value="1"/>
</dbReference>
<comment type="caution">
    <text evidence="12">The sequence shown here is derived from an EMBL/GenBank/DDBJ whole genome shotgun (WGS) entry which is preliminary data.</text>
</comment>
<dbReference type="InterPro" id="IPR001789">
    <property type="entry name" value="Sig_transdc_resp-reg_receiver"/>
</dbReference>
<dbReference type="Pfam" id="PF00072">
    <property type="entry name" value="Response_reg"/>
    <property type="match status" value="1"/>
</dbReference>
<keyword evidence="3 10" id="KW-0597">Phosphoprotein</keyword>
<evidence type="ECO:0000313" key="12">
    <source>
        <dbReference type="EMBL" id="EGO62171.1"/>
    </source>
</evidence>
<evidence type="ECO:0000256" key="3">
    <source>
        <dbReference type="ARBA" id="ARBA00022553"/>
    </source>
</evidence>
<dbReference type="PROSITE" id="PS50110">
    <property type="entry name" value="RESPONSE_REGULATORY"/>
    <property type="match status" value="1"/>
</dbReference>
<proteinExistence type="predicted"/>
<dbReference type="InterPro" id="IPR036388">
    <property type="entry name" value="WH-like_DNA-bd_sf"/>
</dbReference>
<keyword evidence="6 9" id="KW-0238">DNA-binding</keyword>
<dbReference type="GO" id="GO:0005737">
    <property type="term" value="C:cytoplasm"/>
    <property type="evidence" value="ECO:0007669"/>
    <property type="project" value="UniProtKB-SubCell"/>
</dbReference>
<dbReference type="Gene3D" id="1.10.10.10">
    <property type="entry name" value="Winged helix-like DNA-binding domain superfamily/Winged helix DNA-binding domain"/>
    <property type="match status" value="1"/>
</dbReference>
<evidence type="ECO:0000256" key="8">
    <source>
        <dbReference type="ARBA" id="ARBA00023163"/>
    </source>
</evidence>
<dbReference type="Gene3D" id="3.40.50.2300">
    <property type="match status" value="1"/>
</dbReference>
<gene>
    <name evidence="12" type="ORF">ALO_19447</name>
</gene>
<reference evidence="12 13" key="1">
    <citation type="journal article" date="2011" name="EMBO J.">
        <title>Structural diversity of bacterial flagellar motors.</title>
        <authorList>
            <person name="Chen S."/>
            <person name="Beeby M."/>
            <person name="Murphy G.E."/>
            <person name="Leadbetter J.R."/>
            <person name="Hendrixson D.R."/>
            <person name="Briegel A."/>
            <person name="Li Z."/>
            <person name="Shi J."/>
            <person name="Tocheva E.I."/>
            <person name="Muller A."/>
            <person name="Dobro M.J."/>
            <person name="Jensen G.J."/>
        </authorList>
    </citation>
    <scope>NUCLEOTIDE SEQUENCE [LARGE SCALE GENOMIC DNA]</scope>
    <source>
        <strain evidence="12 13">DSM 6540</strain>
    </source>
</reference>
<evidence type="ECO:0000256" key="5">
    <source>
        <dbReference type="ARBA" id="ARBA00023015"/>
    </source>
</evidence>
<keyword evidence="13" id="KW-1185">Reference proteome</keyword>
<name>F7NP48_9FIRM</name>
<dbReference type="CDD" id="cd19925">
    <property type="entry name" value="REC_citrate_TCS"/>
    <property type="match status" value="1"/>
</dbReference>
<dbReference type="GO" id="GO:0003700">
    <property type="term" value="F:DNA-binding transcription factor activity"/>
    <property type="evidence" value="ECO:0007669"/>
    <property type="project" value="InterPro"/>
</dbReference>
<evidence type="ECO:0000313" key="13">
    <source>
        <dbReference type="Proteomes" id="UP000003240"/>
    </source>
</evidence>
<accession>F7NP48</accession>